<sequence length="347" mass="38763">MHDTVQDYYGRQLQSSADLKTSACCDSSQMPEWLKPLLANIHPDVLSRYYGCGLVCPELLDGCRVLDLGSGSGRDVYLLAQLVGPEGEVVGVDMTDEQLAVAEAHREYHREAFGYDNVRFLKGYIEQLDQLGLEPHSFDVIISNCVVNLSPDKAAVLAGVQRLLKPGGEFYFSDVYADRRVPETVRDDPVLYGECLGGALYWNDFLQLAKRQGFIDPRLVTDRPLAITDPALHPKLGNLRFFSATYRLFNLDGLERDCEDYGQAVVYRGTIPHCPHVFVLDKHHRIETGRVFPVCGNTWRMLQESRLAAHFDFLGDFSRHYGLFEGCGGGLPFDLAPTATQESASCC</sequence>
<dbReference type="Proteomes" id="UP000653056">
    <property type="component" value="Unassembled WGS sequence"/>
</dbReference>
<dbReference type="InterPro" id="IPR029063">
    <property type="entry name" value="SAM-dependent_MTases_sf"/>
</dbReference>
<evidence type="ECO:0000256" key="2">
    <source>
        <dbReference type="ARBA" id="ARBA00022691"/>
    </source>
</evidence>
<keyword evidence="2" id="KW-0949">S-adenosyl-L-methionine</keyword>
<dbReference type="PANTHER" id="PTHR43675:SF8">
    <property type="entry name" value="ARSENITE METHYLTRANSFERASE"/>
    <property type="match status" value="1"/>
</dbReference>
<evidence type="ECO:0000256" key="8">
    <source>
        <dbReference type="ARBA" id="ARBA00048428"/>
    </source>
</evidence>
<accession>A0ABQ2YTX5</accession>
<keyword evidence="10" id="KW-0489">Methyltransferase</keyword>
<organism evidence="10 11">
    <name type="scientific">Litchfieldella qijiaojingensis</name>
    <dbReference type="NCBI Taxonomy" id="980347"/>
    <lineage>
        <taxon>Bacteria</taxon>
        <taxon>Pseudomonadati</taxon>
        <taxon>Pseudomonadota</taxon>
        <taxon>Gammaproteobacteria</taxon>
        <taxon>Oceanospirillales</taxon>
        <taxon>Halomonadaceae</taxon>
        <taxon>Litchfieldella</taxon>
    </lineage>
</organism>
<reference evidence="11" key="1">
    <citation type="journal article" date="2019" name="Int. J. Syst. Evol. Microbiol.">
        <title>The Global Catalogue of Microorganisms (GCM) 10K type strain sequencing project: providing services to taxonomists for standard genome sequencing and annotation.</title>
        <authorList>
            <consortium name="The Broad Institute Genomics Platform"/>
            <consortium name="The Broad Institute Genome Sequencing Center for Infectious Disease"/>
            <person name="Wu L."/>
            <person name="Ma J."/>
        </authorList>
    </citation>
    <scope>NUCLEOTIDE SEQUENCE [LARGE SCALE GENOMIC DNA]</scope>
    <source>
        <strain evidence="11">KCTC 22228</strain>
    </source>
</reference>
<dbReference type="CDD" id="cd02440">
    <property type="entry name" value="AdoMet_MTases"/>
    <property type="match status" value="1"/>
</dbReference>
<evidence type="ECO:0000259" key="9">
    <source>
        <dbReference type="Pfam" id="PF13847"/>
    </source>
</evidence>
<dbReference type="EMBL" id="BMXS01000010">
    <property type="protein sequence ID" value="GGX94009.1"/>
    <property type="molecule type" value="Genomic_DNA"/>
</dbReference>
<dbReference type="InterPro" id="IPR026669">
    <property type="entry name" value="Arsenite_MeTrfase-like"/>
</dbReference>
<evidence type="ECO:0000256" key="4">
    <source>
        <dbReference type="ARBA" id="ARBA00034521"/>
    </source>
</evidence>
<evidence type="ECO:0000313" key="11">
    <source>
        <dbReference type="Proteomes" id="UP000653056"/>
    </source>
</evidence>
<proteinExistence type="inferred from homology"/>
<dbReference type="Gene3D" id="3.40.5.100">
    <property type="match status" value="1"/>
</dbReference>
<comment type="catalytic activity">
    <reaction evidence="6">
        <text>arsenic triglutathione + [thioredoxin]-dithiol + S-adenosyl-L-methionine + 2 H2O = methylarsonous acid + [thioredoxin]-disulfide + 3 glutathione + S-adenosyl-L-homocysteine + H(+)</text>
        <dbReference type="Rhea" id="RHEA:69460"/>
        <dbReference type="Rhea" id="RHEA-COMP:10698"/>
        <dbReference type="Rhea" id="RHEA-COMP:10700"/>
        <dbReference type="ChEBI" id="CHEBI:15377"/>
        <dbReference type="ChEBI" id="CHEBI:15378"/>
        <dbReference type="ChEBI" id="CHEBI:17826"/>
        <dbReference type="ChEBI" id="CHEBI:29950"/>
        <dbReference type="ChEBI" id="CHEBI:50058"/>
        <dbReference type="ChEBI" id="CHEBI:57856"/>
        <dbReference type="ChEBI" id="CHEBI:57925"/>
        <dbReference type="ChEBI" id="CHEBI:59789"/>
        <dbReference type="ChEBI" id="CHEBI:183640"/>
        <dbReference type="EC" id="2.1.1.137"/>
    </reaction>
</comment>
<evidence type="ECO:0000256" key="6">
    <source>
        <dbReference type="ARBA" id="ARBA00047941"/>
    </source>
</evidence>
<dbReference type="Gene3D" id="3.40.50.150">
    <property type="entry name" value="Vaccinia Virus protein VP39"/>
    <property type="match status" value="1"/>
</dbReference>
<keyword evidence="11" id="KW-1185">Reference proteome</keyword>
<dbReference type="RefSeq" id="WP_189469079.1">
    <property type="nucleotide sequence ID" value="NZ_BMXS01000010.1"/>
</dbReference>
<comment type="catalytic activity">
    <reaction evidence="7">
        <text>arsenic triglutathione + 2 [thioredoxin]-dithiol + 2 S-adenosyl-L-methionine + H2O = dimethylarsinous acid + 2 [thioredoxin]-disulfide + 3 glutathione + 2 S-adenosyl-L-homocysteine + 2 H(+)</text>
        <dbReference type="Rhea" id="RHEA:69464"/>
        <dbReference type="Rhea" id="RHEA-COMP:10698"/>
        <dbReference type="Rhea" id="RHEA-COMP:10700"/>
        <dbReference type="ChEBI" id="CHEBI:15377"/>
        <dbReference type="ChEBI" id="CHEBI:15378"/>
        <dbReference type="ChEBI" id="CHEBI:23808"/>
        <dbReference type="ChEBI" id="CHEBI:29950"/>
        <dbReference type="ChEBI" id="CHEBI:50058"/>
        <dbReference type="ChEBI" id="CHEBI:57856"/>
        <dbReference type="ChEBI" id="CHEBI:57925"/>
        <dbReference type="ChEBI" id="CHEBI:59789"/>
        <dbReference type="ChEBI" id="CHEBI:183640"/>
        <dbReference type="EC" id="2.1.1.137"/>
    </reaction>
</comment>
<dbReference type="InterPro" id="IPR025714">
    <property type="entry name" value="Methyltranfer_dom"/>
</dbReference>
<evidence type="ECO:0000313" key="10">
    <source>
        <dbReference type="EMBL" id="GGX94009.1"/>
    </source>
</evidence>
<evidence type="ECO:0000256" key="3">
    <source>
        <dbReference type="ARBA" id="ARBA00034487"/>
    </source>
</evidence>
<dbReference type="PANTHER" id="PTHR43675">
    <property type="entry name" value="ARSENITE METHYLTRANSFERASE"/>
    <property type="match status" value="1"/>
</dbReference>
<dbReference type="SUPFAM" id="SSF53335">
    <property type="entry name" value="S-adenosyl-L-methionine-dependent methyltransferases"/>
    <property type="match status" value="1"/>
</dbReference>
<dbReference type="GO" id="GO:0008168">
    <property type="term" value="F:methyltransferase activity"/>
    <property type="evidence" value="ECO:0007669"/>
    <property type="project" value="UniProtKB-KW"/>
</dbReference>
<gene>
    <name evidence="10" type="ORF">GCM10007160_21850</name>
</gene>
<evidence type="ECO:0000256" key="7">
    <source>
        <dbReference type="ARBA" id="ARBA00047943"/>
    </source>
</evidence>
<dbReference type="GO" id="GO:0032259">
    <property type="term" value="P:methylation"/>
    <property type="evidence" value="ECO:0007669"/>
    <property type="project" value="UniProtKB-KW"/>
</dbReference>
<feature type="domain" description="Methyltransferase" evidence="9">
    <location>
        <begin position="61"/>
        <end position="213"/>
    </location>
</feature>
<evidence type="ECO:0000256" key="5">
    <source>
        <dbReference type="ARBA" id="ARBA00034545"/>
    </source>
</evidence>
<dbReference type="Pfam" id="PF13847">
    <property type="entry name" value="Methyltransf_31"/>
    <property type="match status" value="1"/>
</dbReference>
<keyword evidence="1" id="KW-0808">Transferase</keyword>
<name>A0ABQ2YTX5_9GAMM</name>
<comment type="catalytic activity">
    <reaction evidence="8">
        <text>arsenic triglutathione + 3 [thioredoxin]-dithiol + 3 S-adenosyl-L-methionine = trimethylarsine + 3 [thioredoxin]-disulfide + 3 glutathione + 3 S-adenosyl-L-homocysteine + 3 H(+)</text>
        <dbReference type="Rhea" id="RHEA:69432"/>
        <dbReference type="Rhea" id="RHEA-COMP:10698"/>
        <dbReference type="Rhea" id="RHEA-COMP:10700"/>
        <dbReference type="ChEBI" id="CHEBI:15378"/>
        <dbReference type="ChEBI" id="CHEBI:27130"/>
        <dbReference type="ChEBI" id="CHEBI:29950"/>
        <dbReference type="ChEBI" id="CHEBI:50058"/>
        <dbReference type="ChEBI" id="CHEBI:57856"/>
        <dbReference type="ChEBI" id="CHEBI:57925"/>
        <dbReference type="ChEBI" id="CHEBI:59789"/>
        <dbReference type="ChEBI" id="CHEBI:183640"/>
        <dbReference type="EC" id="2.1.1.137"/>
    </reaction>
</comment>
<comment type="similarity">
    <text evidence="3">Belongs to the methyltransferase superfamily. Arsenite methyltransferase family.</text>
</comment>
<dbReference type="EC" id="2.1.1.137" evidence="4"/>
<protein>
    <recommendedName>
        <fullName evidence="5">Arsenite methyltransferase</fullName>
        <ecNumber evidence="4">2.1.1.137</ecNumber>
    </recommendedName>
</protein>
<comment type="caution">
    <text evidence="10">The sequence shown here is derived from an EMBL/GenBank/DDBJ whole genome shotgun (WGS) entry which is preliminary data.</text>
</comment>
<evidence type="ECO:0000256" key="1">
    <source>
        <dbReference type="ARBA" id="ARBA00022679"/>
    </source>
</evidence>